<organism evidence="1 2">
    <name type="scientific">Mycena albidolilacea</name>
    <dbReference type="NCBI Taxonomy" id="1033008"/>
    <lineage>
        <taxon>Eukaryota</taxon>
        <taxon>Fungi</taxon>
        <taxon>Dikarya</taxon>
        <taxon>Basidiomycota</taxon>
        <taxon>Agaricomycotina</taxon>
        <taxon>Agaricomycetes</taxon>
        <taxon>Agaricomycetidae</taxon>
        <taxon>Agaricales</taxon>
        <taxon>Marasmiineae</taxon>
        <taxon>Mycenaceae</taxon>
        <taxon>Mycena</taxon>
    </lineage>
</organism>
<keyword evidence="2" id="KW-1185">Reference proteome</keyword>
<protein>
    <submittedName>
        <fullName evidence="1">Uncharacterized protein</fullName>
    </submittedName>
</protein>
<dbReference type="Proteomes" id="UP001218218">
    <property type="component" value="Unassembled WGS sequence"/>
</dbReference>
<name>A0AAD7E756_9AGAR</name>
<dbReference type="AlphaFoldDB" id="A0AAD7E756"/>
<dbReference type="EMBL" id="JARIHO010000132">
    <property type="protein sequence ID" value="KAJ7301538.1"/>
    <property type="molecule type" value="Genomic_DNA"/>
</dbReference>
<accession>A0AAD7E756</accession>
<proteinExistence type="predicted"/>
<gene>
    <name evidence="1" type="ORF">DFH08DRAFT_827413</name>
</gene>
<sequence length="251" mass="27196">MSKGGNGGKKIALCSSIKCPHHQLHGLPCIHSVSGSVPPLDPLHAVAALLPIPYHTVTHPILLHGHFAPIPYHTIPHTLPPMEVAPCGDQARGGTFGTHSNVIQPPRVDPGVEGLRRVRELKLEAQNNVQWCSTRTCKAPRVRWCETDVNGIASKSGLSAGASAWRPVLEGYLRGRLHPLHPMTLVEHWSGCGVRKARRKELVGVIARAIGPTSQLRITKTRPTCLRRVPISKMSANPILSHFQGDESPGT</sequence>
<evidence type="ECO:0000313" key="1">
    <source>
        <dbReference type="EMBL" id="KAJ7301538.1"/>
    </source>
</evidence>
<comment type="caution">
    <text evidence="1">The sequence shown here is derived from an EMBL/GenBank/DDBJ whole genome shotgun (WGS) entry which is preliminary data.</text>
</comment>
<reference evidence="1" key="1">
    <citation type="submission" date="2023-03" db="EMBL/GenBank/DDBJ databases">
        <title>Massive genome expansion in bonnet fungi (Mycena s.s.) driven by repeated elements and novel gene families across ecological guilds.</title>
        <authorList>
            <consortium name="Lawrence Berkeley National Laboratory"/>
            <person name="Harder C.B."/>
            <person name="Miyauchi S."/>
            <person name="Viragh M."/>
            <person name="Kuo A."/>
            <person name="Thoen E."/>
            <person name="Andreopoulos B."/>
            <person name="Lu D."/>
            <person name="Skrede I."/>
            <person name="Drula E."/>
            <person name="Henrissat B."/>
            <person name="Morin E."/>
            <person name="Kohler A."/>
            <person name="Barry K."/>
            <person name="LaButti K."/>
            <person name="Morin E."/>
            <person name="Salamov A."/>
            <person name="Lipzen A."/>
            <person name="Mereny Z."/>
            <person name="Hegedus B."/>
            <person name="Baldrian P."/>
            <person name="Stursova M."/>
            <person name="Weitz H."/>
            <person name="Taylor A."/>
            <person name="Grigoriev I.V."/>
            <person name="Nagy L.G."/>
            <person name="Martin F."/>
            <person name="Kauserud H."/>
        </authorList>
    </citation>
    <scope>NUCLEOTIDE SEQUENCE</scope>
    <source>
        <strain evidence="1">CBHHK002</strain>
    </source>
</reference>
<evidence type="ECO:0000313" key="2">
    <source>
        <dbReference type="Proteomes" id="UP001218218"/>
    </source>
</evidence>